<evidence type="ECO:0000256" key="1">
    <source>
        <dbReference type="SAM" id="Phobius"/>
    </source>
</evidence>
<feature type="transmembrane region" description="Helical" evidence="1">
    <location>
        <begin position="43"/>
        <end position="62"/>
    </location>
</feature>
<dbReference type="Pfam" id="PF04286">
    <property type="entry name" value="DUF445"/>
    <property type="match status" value="1"/>
</dbReference>
<dbReference type="EMBL" id="JABBJH010000004">
    <property type="protein sequence ID" value="NMK38652.1"/>
    <property type="molecule type" value="Genomic_DNA"/>
</dbReference>
<dbReference type="OrthoDB" id="9769590at2"/>
<organism evidence="3 5">
    <name type="scientific">Megasphaera elsdenii</name>
    <dbReference type="NCBI Taxonomy" id="907"/>
    <lineage>
        <taxon>Bacteria</taxon>
        <taxon>Bacillati</taxon>
        <taxon>Bacillota</taxon>
        <taxon>Negativicutes</taxon>
        <taxon>Veillonellales</taxon>
        <taxon>Veillonellaceae</taxon>
        <taxon>Megasphaera</taxon>
    </lineage>
</organism>
<accession>A0A1M6RPY2</accession>
<dbReference type="EMBL" id="CP027569">
    <property type="protein sequence ID" value="AVO27142.1"/>
    <property type="molecule type" value="Genomic_DNA"/>
</dbReference>
<evidence type="ECO:0000313" key="2">
    <source>
        <dbReference type="EMBL" id="AVO27142.1"/>
    </source>
</evidence>
<protein>
    <submittedName>
        <fullName evidence="3">DUF445 domain-containing protein</fullName>
    </submittedName>
</protein>
<dbReference type="AlphaFoldDB" id="A0A1M6RPY2"/>
<keyword evidence="1" id="KW-0472">Membrane</keyword>
<sequence length="424" mass="48300">MASNINGGRRSQIANYILITAAVILLLAYPFQDFFVGGLLTHLAGAALIGGLADWYAVTALFRRPLGISFKTALIPNSKERIAEMARHMIEYEILTVSNMYNVLKHHPILGATLDYLHTEKGFQSAERVFGQILNTFLYTIDMKTVVKAFAGIGGQAIEKVDLAPIMSKAIKIGLRGESGKDFLDFMILNLEELVRSETMKRYVGEIYEASLRQYAKHNILLGWAIKAALKMEVFQPDHVAGLLQDKCLGLLAEAKEENSLQRQQALRYLWKQTDKIEFNEEWRQRIDSYKNRMYNSLVTRPDTKEAWQRYVQDPDRQKRVCKVAANYVINKLESWRESPDQVEQMNRQALAFAARELKRLQVWFGKTAEQEILKYDGNYLAEQLENSVWYDLQMIRVNGSLVGAILGAVIYLVMYAVKGGAIL</sequence>
<proteinExistence type="predicted"/>
<dbReference type="Proteomes" id="UP000238358">
    <property type="component" value="Chromosome"/>
</dbReference>
<dbReference type="PANTHER" id="PTHR38442">
    <property type="entry name" value="INNER MEMBRANE PROTEIN-RELATED"/>
    <property type="match status" value="1"/>
</dbReference>
<keyword evidence="1" id="KW-0812">Transmembrane</keyword>
<dbReference type="GeneID" id="97491603"/>
<reference evidence="3 5" key="2">
    <citation type="submission" date="2020-04" db="EMBL/GenBank/DDBJ databases">
        <authorList>
            <person name="Hitch T.C.A."/>
            <person name="Wylensek D."/>
            <person name="Clavel T."/>
        </authorList>
    </citation>
    <scope>NUCLEOTIDE SEQUENCE [LARGE SCALE GENOMIC DNA]</scope>
    <source>
        <strain evidence="3 5">WCA-386-APC-2A</strain>
    </source>
</reference>
<reference evidence="2 4" key="1">
    <citation type="journal article" date="2018" name="Genome Announc.">
        <title>Complete genomes of two Megasphaera elsdenii strains, NCIMB 702410 and ATCC 25940.</title>
        <authorList>
            <person name="Hatmaker E.A."/>
            <person name="O'Dell K."/>
            <person name="Riley L.A."/>
            <person name="Klingeman D.M."/>
            <person name="Guss A.M."/>
        </authorList>
    </citation>
    <scope>NUCLEOTIDE SEQUENCE [LARGE SCALE GENOMIC DNA]</scope>
    <source>
        <strain evidence="2 4">NCIMB702410</strain>
    </source>
</reference>
<evidence type="ECO:0000313" key="4">
    <source>
        <dbReference type="Proteomes" id="UP000238358"/>
    </source>
</evidence>
<dbReference type="RefSeq" id="WP_014015617.1">
    <property type="nucleotide sequence ID" value="NZ_AP031433.1"/>
</dbReference>
<keyword evidence="1" id="KW-1133">Transmembrane helix</keyword>
<dbReference type="GO" id="GO:0005886">
    <property type="term" value="C:plasma membrane"/>
    <property type="evidence" value="ECO:0007669"/>
    <property type="project" value="TreeGrafter"/>
</dbReference>
<evidence type="ECO:0000313" key="3">
    <source>
        <dbReference type="EMBL" id="NMK38652.1"/>
    </source>
</evidence>
<dbReference type="PANTHER" id="PTHR38442:SF1">
    <property type="entry name" value="INNER MEMBRANE PROTEIN"/>
    <property type="match status" value="1"/>
</dbReference>
<feature type="transmembrane region" description="Helical" evidence="1">
    <location>
        <begin position="398"/>
        <end position="418"/>
    </location>
</feature>
<dbReference type="Proteomes" id="UP000536773">
    <property type="component" value="Unassembled WGS sequence"/>
</dbReference>
<gene>
    <name evidence="2" type="ORF">C6Y28_05725</name>
    <name evidence="3" type="ORF">HG933_04555</name>
</gene>
<name>A0A1M6RPY2_MEGEL</name>
<feature type="transmembrane region" description="Helical" evidence="1">
    <location>
        <begin position="12"/>
        <end position="31"/>
    </location>
</feature>
<evidence type="ECO:0000313" key="5">
    <source>
        <dbReference type="Proteomes" id="UP000536773"/>
    </source>
</evidence>
<dbReference type="InterPro" id="IPR007383">
    <property type="entry name" value="DUF445"/>
</dbReference>